<feature type="compositionally biased region" description="Basic and acidic residues" evidence="9">
    <location>
        <begin position="13"/>
        <end position="23"/>
    </location>
</feature>
<feature type="domain" description="CW-type" evidence="11">
    <location>
        <begin position="40"/>
        <end position="95"/>
    </location>
</feature>
<evidence type="ECO:0000256" key="6">
    <source>
        <dbReference type="ARBA" id="ARBA00023125"/>
    </source>
</evidence>
<keyword evidence="3" id="KW-0863">Zinc-finger</keyword>
<protein>
    <submittedName>
        <fullName evidence="13">Methyl-CpG-binding domain-containing protein 4-like</fullName>
    </submittedName>
</protein>
<keyword evidence="6" id="KW-0238">DNA-binding</keyword>
<keyword evidence="4" id="KW-0862">Zinc</keyword>
<evidence type="ECO:0000256" key="1">
    <source>
        <dbReference type="ARBA" id="ARBA00004123"/>
    </source>
</evidence>
<dbReference type="Pfam" id="PF07496">
    <property type="entry name" value="zf-CW"/>
    <property type="match status" value="1"/>
</dbReference>
<keyword evidence="5" id="KW-0805">Transcription regulation</keyword>
<evidence type="ECO:0000313" key="12">
    <source>
        <dbReference type="Proteomes" id="UP000504603"/>
    </source>
</evidence>
<dbReference type="PROSITE" id="PS50982">
    <property type="entry name" value="MBD"/>
    <property type="match status" value="1"/>
</dbReference>
<dbReference type="GO" id="GO:0003677">
    <property type="term" value="F:DNA binding"/>
    <property type="evidence" value="ECO:0007669"/>
    <property type="project" value="UniProtKB-KW"/>
</dbReference>
<feature type="domain" description="MBD" evidence="10">
    <location>
        <begin position="101"/>
        <end position="171"/>
    </location>
</feature>
<evidence type="ECO:0000259" key="11">
    <source>
        <dbReference type="PROSITE" id="PS51050"/>
    </source>
</evidence>
<dbReference type="GO" id="GO:0005634">
    <property type="term" value="C:nucleus"/>
    <property type="evidence" value="ECO:0007669"/>
    <property type="project" value="UniProtKB-SubCell"/>
</dbReference>
<evidence type="ECO:0000313" key="13">
    <source>
        <dbReference type="RefSeq" id="XP_022150154.1"/>
    </source>
</evidence>
<dbReference type="PROSITE" id="PS51050">
    <property type="entry name" value="ZF_CW"/>
    <property type="match status" value="1"/>
</dbReference>
<accession>A0A6J1D952</accession>
<dbReference type="GeneID" id="111018404"/>
<dbReference type="PANTHER" id="PTHR12396:SF10">
    <property type="entry name" value="METHYL-CPG-BINDING DOMAIN-CONTAINING PROTEIN 1-RELATED"/>
    <property type="match status" value="1"/>
</dbReference>
<organism evidence="12 13">
    <name type="scientific">Momordica charantia</name>
    <name type="common">Bitter gourd</name>
    <name type="synonym">Balsam pear</name>
    <dbReference type="NCBI Taxonomy" id="3673"/>
    <lineage>
        <taxon>Eukaryota</taxon>
        <taxon>Viridiplantae</taxon>
        <taxon>Streptophyta</taxon>
        <taxon>Embryophyta</taxon>
        <taxon>Tracheophyta</taxon>
        <taxon>Spermatophyta</taxon>
        <taxon>Magnoliopsida</taxon>
        <taxon>eudicotyledons</taxon>
        <taxon>Gunneridae</taxon>
        <taxon>Pentapetalae</taxon>
        <taxon>rosids</taxon>
        <taxon>fabids</taxon>
        <taxon>Cucurbitales</taxon>
        <taxon>Cucurbitaceae</taxon>
        <taxon>Momordiceae</taxon>
        <taxon>Momordica</taxon>
    </lineage>
</organism>
<reference evidence="13" key="1">
    <citation type="submission" date="2025-08" db="UniProtKB">
        <authorList>
            <consortium name="RefSeq"/>
        </authorList>
    </citation>
    <scope>IDENTIFICATION</scope>
    <source>
        <strain evidence="13">OHB3-1</strain>
    </source>
</reference>
<dbReference type="SMART" id="SM00391">
    <property type="entry name" value="MBD"/>
    <property type="match status" value="1"/>
</dbReference>
<dbReference type="PANTHER" id="PTHR12396">
    <property type="entry name" value="METHYL-CPG BINDING PROTEIN, MBD"/>
    <property type="match status" value="1"/>
</dbReference>
<dbReference type="Gene3D" id="3.30.40.100">
    <property type="match status" value="1"/>
</dbReference>
<evidence type="ECO:0000256" key="5">
    <source>
        <dbReference type="ARBA" id="ARBA00023015"/>
    </source>
</evidence>
<dbReference type="OrthoDB" id="10072024at2759"/>
<evidence type="ECO:0000256" key="3">
    <source>
        <dbReference type="ARBA" id="ARBA00022771"/>
    </source>
</evidence>
<name>A0A6J1D952_MOMCH</name>
<keyword evidence="8" id="KW-0539">Nucleus</keyword>
<keyword evidence="12" id="KW-1185">Reference proteome</keyword>
<evidence type="ECO:0000256" key="7">
    <source>
        <dbReference type="ARBA" id="ARBA00023163"/>
    </source>
</evidence>
<evidence type="ECO:0000256" key="2">
    <source>
        <dbReference type="ARBA" id="ARBA00022723"/>
    </source>
</evidence>
<dbReference type="InterPro" id="IPR011124">
    <property type="entry name" value="Znf_CW"/>
</dbReference>
<evidence type="ECO:0000256" key="4">
    <source>
        <dbReference type="ARBA" id="ARBA00022833"/>
    </source>
</evidence>
<comment type="subcellular location">
    <subcellularLocation>
        <location evidence="1">Nucleus</location>
    </subcellularLocation>
</comment>
<keyword evidence="7" id="KW-0804">Transcription</keyword>
<dbReference type="KEGG" id="mcha:111018404"/>
<dbReference type="GO" id="GO:0008270">
    <property type="term" value="F:zinc ion binding"/>
    <property type="evidence" value="ECO:0007669"/>
    <property type="project" value="UniProtKB-KW"/>
</dbReference>
<dbReference type="SUPFAM" id="SSF54171">
    <property type="entry name" value="DNA-binding domain"/>
    <property type="match status" value="1"/>
</dbReference>
<evidence type="ECO:0000256" key="8">
    <source>
        <dbReference type="ARBA" id="ARBA00023242"/>
    </source>
</evidence>
<dbReference type="CDD" id="cd01396">
    <property type="entry name" value="MeCP2_MBD"/>
    <property type="match status" value="1"/>
</dbReference>
<dbReference type="Proteomes" id="UP000504603">
    <property type="component" value="Unplaced"/>
</dbReference>
<evidence type="ECO:0000256" key="9">
    <source>
        <dbReference type="SAM" id="MobiDB-lite"/>
    </source>
</evidence>
<gene>
    <name evidence="13" type="primary">LOC111018404</name>
</gene>
<dbReference type="RefSeq" id="XP_022150154.1">
    <property type="nucleotide sequence ID" value="XM_022294462.1"/>
</dbReference>
<feature type="region of interest" description="Disordered" evidence="9">
    <location>
        <begin position="1"/>
        <end position="38"/>
    </location>
</feature>
<dbReference type="Gene3D" id="3.30.890.10">
    <property type="entry name" value="Methyl-cpg-binding Protein 2, Chain A"/>
    <property type="match status" value="1"/>
</dbReference>
<keyword evidence="2" id="KW-0479">Metal-binding</keyword>
<feature type="region of interest" description="Disordered" evidence="9">
    <location>
        <begin position="183"/>
        <end position="204"/>
    </location>
</feature>
<sequence length="204" mass="23367">MQLASKSAPQVEIGDRSRKRESSGEMAGARPPRKPVKSKRLPVDLYAAQCEECFKWRLISTQEEYEDIRSKLIEEPFTCNRKTDTSCEDASDIDYDATRTWVIDKPNIPKTPEGFKRRLVLRKDFSKFDAYYITPTGKTVRSSTEMLSFIEANPKYKDIPLSKFSFAVPKVMEETVPESILREDLSSSSAKRIKKVKDKSAHTD</sequence>
<proteinExistence type="predicted"/>
<dbReference type="InterPro" id="IPR016177">
    <property type="entry name" value="DNA-bd_dom_sf"/>
</dbReference>
<dbReference type="Pfam" id="PF01429">
    <property type="entry name" value="MBD"/>
    <property type="match status" value="1"/>
</dbReference>
<dbReference type="AlphaFoldDB" id="A0A6J1D952"/>
<evidence type="ECO:0000259" key="10">
    <source>
        <dbReference type="PROSITE" id="PS50982"/>
    </source>
</evidence>
<dbReference type="InterPro" id="IPR001739">
    <property type="entry name" value="Methyl_CpG_DNA-bd"/>
</dbReference>